<gene>
    <name evidence="2" type="ORF">PG997_010957</name>
</gene>
<keyword evidence="3" id="KW-1185">Reference proteome</keyword>
<dbReference type="RefSeq" id="XP_066664562.1">
    <property type="nucleotide sequence ID" value="XM_066815272.1"/>
</dbReference>
<feature type="region of interest" description="Disordered" evidence="1">
    <location>
        <begin position="1"/>
        <end position="96"/>
    </location>
</feature>
<comment type="caution">
    <text evidence="2">The sequence shown here is derived from an EMBL/GenBank/DDBJ whole genome shotgun (WGS) entry which is preliminary data.</text>
</comment>
<sequence length="96" mass="9728">MSGHVSPGHIPRVVADTQAAAESPYHTHDTRPSTTGAATGLGAPEREEVREGRDAGSGVAARLLRSPISAAAGDSTGQPDGGEDVAGAEPRQLFDI</sequence>
<dbReference type="EMBL" id="JAQQWN010000008">
    <property type="protein sequence ID" value="KAK8070754.1"/>
    <property type="molecule type" value="Genomic_DNA"/>
</dbReference>
<evidence type="ECO:0000313" key="2">
    <source>
        <dbReference type="EMBL" id="KAK8070754.1"/>
    </source>
</evidence>
<evidence type="ECO:0000256" key="1">
    <source>
        <dbReference type="SAM" id="MobiDB-lite"/>
    </source>
</evidence>
<dbReference type="Proteomes" id="UP001433268">
    <property type="component" value="Unassembled WGS sequence"/>
</dbReference>
<protein>
    <submittedName>
        <fullName evidence="2">Uncharacterized protein</fullName>
    </submittedName>
</protein>
<reference evidence="2 3" key="1">
    <citation type="submission" date="2023-01" db="EMBL/GenBank/DDBJ databases">
        <title>Analysis of 21 Apiospora genomes using comparative genomics revels a genus with tremendous synthesis potential of carbohydrate active enzymes and secondary metabolites.</title>
        <authorList>
            <person name="Sorensen T."/>
        </authorList>
    </citation>
    <scope>NUCLEOTIDE SEQUENCE [LARGE SCALE GENOMIC DNA]</scope>
    <source>
        <strain evidence="2 3">CBS 114990</strain>
    </source>
</reference>
<dbReference type="GeneID" id="92048332"/>
<proteinExistence type="predicted"/>
<accession>A0ABR1VHP1</accession>
<name>A0ABR1VHP1_9PEZI</name>
<organism evidence="2 3">
    <name type="scientific">Apiospora hydei</name>
    <dbReference type="NCBI Taxonomy" id="1337664"/>
    <lineage>
        <taxon>Eukaryota</taxon>
        <taxon>Fungi</taxon>
        <taxon>Dikarya</taxon>
        <taxon>Ascomycota</taxon>
        <taxon>Pezizomycotina</taxon>
        <taxon>Sordariomycetes</taxon>
        <taxon>Xylariomycetidae</taxon>
        <taxon>Amphisphaeriales</taxon>
        <taxon>Apiosporaceae</taxon>
        <taxon>Apiospora</taxon>
    </lineage>
</organism>
<evidence type="ECO:0000313" key="3">
    <source>
        <dbReference type="Proteomes" id="UP001433268"/>
    </source>
</evidence>
<feature type="compositionally biased region" description="Basic and acidic residues" evidence="1">
    <location>
        <begin position="44"/>
        <end position="54"/>
    </location>
</feature>